<proteinExistence type="predicted"/>
<gene>
    <name evidence="1" type="ORF">HaLaN_00925</name>
</gene>
<dbReference type="InterPro" id="IPR011009">
    <property type="entry name" value="Kinase-like_dom_sf"/>
</dbReference>
<evidence type="ECO:0000313" key="2">
    <source>
        <dbReference type="Proteomes" id="UP000485058"/>
    </source>
</evidence>
<dbReference type="SUPFAM" id="SSF56112">
    <property type="entry name" value="Protein kinase-like (PK-like)"/>
    <property type="match status" value="1"/>
</dbReference>
<comment type="caution">
    <text evidence="1">The sequence shown here is derived from an EMBL/GenBank/DDBJ whole genome shotgun (WGS) entry which is preliminary data.</text>
</comment>
<evidence type="ECO:0000313" key="1">
    <source>
        <dbReference type="EMBL" id="GFH06315.1"/>
    </source>
</evidence>
<organism evidence="1 2">
    <name type="scientific">Haematococcus lacustris</name>
    <name type="common">Green alga</name>
    <name type="synonym">Haematococcus pluvialis</name>
    <dbReference type="NCBI Taxonomy" id="44745"/>
    <lineage>
        <taxon>Eukaryota</taxon>
        <taxon>Viridiplantae</taxon>
        <taxon>Chlorophyta</taxon>
        <taxon>core chlorophytes</taxon>
        <taxon>Chlorophyceae</taxon>
        <taxon>CS clade</taxon>
        <taxon>Chlamydomonadales</taxon>
        <taxon>Haematococcaceae</taxon>
        <taxon>Haematococcus</taxon>
    </lineage>
</organism>
<dbReference type="Gene3D" id="1.10.510.10">
    <property type="entry name" value="Transferase(Phosphotransferase) domain 1"/>
    <property type="match status" value="1"/>
</dbReference>
<dbReference type="EMBL" id="BLLF01000033">
    <property type="protein sequence ID" value="GFH06315.1"/>
    <property type="molecule type" value="Genomic_DNA"/>
</dbReference>
<keyword evidence="2" id="KW-1185">Reference proteome</keyword>
<reference evidence="1 2" key="1">
    <citation type="submission" date="2020-02" db="EMBL/GenBank/DDBJ databases">
        <title>Draft genome sequence of Haematococcus lacustris strain NIES-144.</title>
        <authorList>
            <person name="Morimoto D."/>
            <person name="Nakagawa S."/>
            <person name="Yoshida T."/>
            <person name="Sawayama S."/>
        </authorList>
    </citation>
    <scope>NUCLEOTIDE SEQUENCE [LARGE SCALE GENOMIC DNA]</scope>
    <source>
        <strain evidence="1 2">NIES-144</strain>
    </source>
</reference>
<keyword evidence="1" id="KW-0808">Transferase</keyword>
<dbReference type="Proteomes" id="UP000485058">
    <property type="component" value="Unassembled WGS sequence"/>
</dbReference>
<keyword evidence="1" id="KW-0418">Kinase</keyword>
<accession>A0A699YAD7</accession>
<dbReference type="AlphaFoldDB" id="A0A699YAD7"/>
<name>A0A699YAD7_HAELA</name>
<dbReference type="GO" id="GO:0016301">
    <property type="term" value="F:kinase activity"/>
    <property type="evidence" value="ECO:0007669"/>
    <property type="project" value="UniProtKB-KW"/>
</dbReference>
<sequence length="77" mass="8112">MKLGGFSCSCRLPSSGWLHTPAGPFLAQAPEVAAGKAYHCPADVWSWGVLLARPSFADIVVKLAAACEDLQATARQI</sequence>
<protein>
    <submittedName>
        <fullName evidence="1">Protein kinase domain-containing protein</fullName>
    </submittedName>
</protein>